<sequence>MPIKTRRQKKAEAQANLDTPEPTLEPTPILALTRILKIMTTTTTTSTTAPVPKPTPVLITPQLLALPPLAGPLVQGRDTGETGPAPPSATTEAKAEGIDGYDEVQSVIVAAAESLAIVESVDEYKKKAENAQKDVKVVLECAVFGKDWTKDQSDIVAFCLANSKRWIFGLVDRASKRVYHTDEVHTSEGEIGVFEILLAIIFWVSTPSKDILTTISSLN</sequence>
<dbReference type="VEuPathDB" id="FungiDB:PLEOSDRAFT_1086990"/>
<proteinExistence type="predicted"/>
<feature type="region of interest" description="Disordered" evidence="1">
    <location>
        <begin position="1"/>
        <end position="26"/>
    </location>
</feature>
<accession>A0A067NEZ1</accession>
<feature type="compositionally biased region" description="Low complexity" evidence="1">
    <location>
        <begin position="17"/>
        <end position="26"/>
    </location>
</feature>
<protein>
    <submittedName>
        <fullName evidence="2">Uncharacterized protein</fullName>
    </submittedName>
</protein>
<dbReference type="HOGENOM" id="CLU_1261996_0_0_1"/>
<name>A0A067NEZ1_PLEO1</name>
<dbReference type="InParanoid" id="A0A067NEZ1"/>
<reference evidence="3" key="1">
    <citation type="journal article" date="2014" name="Proc. Natl. Acad. Sci. U.S.A.">
        <title>Extensive sampling of basidiomycete genomes demonstrates inadequacy of the white-rot/brown-rot paradigm for wood decay fungi.</title>
        <authorList>
            <person name="Riley R."/>
            <person name="Salamov A.A."/>
            <person name="Brown D.W."/>
            <person name="Nagy L.G."/>
            <person name="Floudas D."/>
            <person name="Held B.W."/>
            <person name="Levasseur A."/>
            <person name="Lombard V."/>
            <person name="Morin E."/>
            <person name="Otillar R."/>
            <person name="Lindquist E.A."/>
            <person name="Sun H."/>
            <person name="LaButti K.M."/>
            <person name="Schmutz J."/>
            <person name="Jabbour D."/>
            <person name="Luo H."/>
            <person name="Baker S.E."/>
            <person name="Pisabarro A.G."/>
            <person name="Walton J.D."/>
            <person name="Blanchette R.A."/>
            <person name="Henrissat B."/>
            <person name="Martin F."/>
            <person name="Cullen D."/>
            <person name="Hibbett D.S."/>
            <person name="Grigoriev I.V."/>
        </authorList>
    </citation>
    <scope>NUCLEOTIDE SEQUENCE [LARGE SCALE GENOMIC DNA]</scope>
    <source>
        <strain evidence="3">PC15</strain>
    </source>
</reference>
<feature type="region of interest" description="Disordered" evidence="1">
    <location>
        <begin position="70"/>
        <end position="94"/>
    </location>
</feature>
<dbReference type="AlphaFoldDB" id="A0A067NEZ1"/>
<dbReference type="Proteomes" id="UP000027073">
    <property type="component" value="Unassembled WGS sequence"/>
</dbReference>
<dbReference type="EMBL" id="KL198014">
    <property type="protein sequence ID" value="KDQ22306.1"/>
    <property type="molecule type" value="Genomic_DNA"/>
</dbReference>
<gene>
    <name evidence="2" type="ORF">PLEOSDRAFT_1086990</name>
</gene>
<evidence type="ECO:0000313" key="2">
    <source>
        <dbReference type="EMBL" id="KDQ22306.1"/>
    </source>
</evidence>
<evidence type="ECO:0000256" key="1">
    <source>
        <dbReference type="SAM" id="MobiDB-lite"/>
    </source>
</evidence>
<evidence type="ECO:0000313" key="3">
    <source>
        <dbReference type="Proteomes" id="UP000027073"/>
    </source>
</evidence>
<organism evidence="2 3">
    <name type="scientific">Pleurotus ostreatus (strain PC15)</name>
    <name type="common">Oyster mushroom</name>
    <dbReference type="NCBI Taxonomy" id="1137138"/>
    <lineage>
        <taxon>Eukaryota</taxon>
        <taxon>Fungi</taxon>
        <taxon>Dikarya</taxon>
        <taxon>Basidiomycota</taxon>
        <taxon>Agaricomycotina</taxon>
        <taxon>Agaricomycetes</taxon>
        <taxon>Agaricomycetidae</taxon>
        <taxon>Agaricales</taxon>
        <taxon>Pleurotineae</taxon>
        <taxon>Pleurotaceae</taxon>
        <taxon>Pleurotus</taxon>
    </lineage>
</organism>